<dbReference type="AlphaFoldDB" id="A0AA38NY09"/>
<feature type="chain" id="PRO_5041330923" evidence="1">
    <location>
        <begin position="25"/>
        <end position="80"/>
    </location>
</feature>
<reference evidence="2" key="1">
    <citation type="submission" date="2022-08" db="EMBL/GenBank/DDBJ databases">
        <authorList>
            <consortium name="DOE Joint Genome Institute"/>
            <person name="Min B."/>
            <person name="Riley R."/>
            <person name="Sierra-Patev S."/>
            <person name="Naranjo-Ortiz M."/>
            <person name="Looney B."/>
            <person name="Konkel Z."/>
            <person name="Slot J.C."/>
            <person name="Sakamoto Y."/>
            <person name="Steenwyk J.L."/>
            <person name="Rokas A."/>
            <person name="Carro J."/>
            <person name="Camarero S."/>
            <person name="Ferreira P."/>
            <person name="Molpeceres G."/>
            <person name="Ruiz-Duenas F.J."/>
            <person name="Serrano A."/>
            <person name="Henrissat B."/>
            <person name="Drula E."/>
            <person name="Hughes K.W."/>
            <person name="Mata J.L."/>
            <person name="Ishikawa N.K."/>
            <person name="Vargas-Isla R."/>
            <person name="Ushijima S."/>
            <person name="Smith C.A."/>
            <person name="Ahrendt S."/>
            <person name="Andreopoulos W."/>
            <person name="He G."/>
            <person name="Labutti K."/>
            <person name="Lipzen A."/>
            <person name="Ng V."/>
            <person name="Sandor L."/>
            <person name="Barry K."/>
            <person name="Martinez A.T."/>
            <person name="Xiao Y."/>
            <person name="Gibbons J.G."/>
            <person name="Terashima K."/>
            <person name="Hibbett D.S."/>
            <person name="Grigoriev I.V."/>
        </authorList>
    </citation>
    <scope>NUCLEOTIDE SEQUENCE</scope>
    <source>
        <strain evidence="2">TFB9207</strain>
    </source>
</reference>
<gene>
    <name evidence="2" type="ORF">F5878DRAFT_634480</name>
</gene>
<dbReference type="Proteomes" id="UP001163846">
    <property type="component" value="Unassembled WGS sequence"/>
</dbReference>
<comment type="caution">
    <text evidence="2">The sequence shown here is derived from an EMBL/GenBank/DDBJ whole genome shotgun (WGS) entry which is preliminary data.</text>
</comment>
<feature type="signal peptide" evidence="1">
    <location>
        <begin position="1"/>
        <end position="24"/>
    </location>
</feature>
<accession>A0AA38NY09</accession>
<keyword evidence="1" id="KW-0732">Signal</keyword>
<organism evidence="2 3">
    <name type="scientific">Lentinula raphanica</name>
    <dbReference type="NCBI Taxonomy" id="153919"/>
    <lineage>
        <taxon>Eukaryota</taxon>
        <taxon>Fungi</taxon>
        <taxon>Dikarya</taxon>
        <taxon>Basidiomycota</taxon>
        <taxon>Agaricomycotina</taxon>
        <taxon>Agaricomycetes</taxon>
        <taxon>Agaricomycetidae</taxon>
        <taxon>Agaricales</taxon>
        <taxon>Marasmiineae</taxon>
        <taxon>Omphalotaceae</taxon>
        <taxon>Lentinula</taxon>
    </lineage>
</organism>
<evidence type="ECO:0000313" key="2">
    <source>
        <dbReference type="EMBL" id="KAJ3832729.1"/>
    </source>
</evidence>
<name>A0AA38NY09_9AGAR</name>
<keyword evidence="3" id="KW-1185">Reference proteome</keyword>
<dbReference type="EMBL" id="MU806869">
    <property type="protein sequence ID" value="KAJ3832729.1"/>
    <property type="molecule type" value="Genomic_DNA"/>
</dbReference>
<evidence type="ECO:0000256" key="1">
    <source>
        <dbReference type="SAM" id="SignalP"/>
    </source>
</evidence>
<sequence length="80" mass="8366">MMSNLNRFLLAALLFVAPIVTVSAAPVPQQNQPTITTIPGQAPTPLATEVFDRQTTTVSAAAYAPTPASGAILARGMDIW</sequence>
<proteinExistence type="predicted"/>
<protein>
    <submittedName>
        <fullName evidence="2">Uncharacterized protein</fullName>
    </submittedName>
</protein>
<evidence type="ECO:0000313" key="3">
    <source>
        <dbReference type="Proteomes" id="UP001163846"/>
    </source>
</evidence>